<name>A0A0S4IQL7_BODSA</name>
<evidence type="ECO:0008006" key="3">
    <source>
        <dbReference type="Google" id="ProtNLM"/>
    </source>
</evidence>
<dbReference type="Gene3D" id="3.30.450.70">
    <property type="match status" value="1"/>
</dbReference>
<dbReference type="OrthoDB" id="10252102at2759"/>
<evidence type="ECO:0000313" key="2">
    <source>
        <dbReference type="Proteomes" id="UP000051952"/>
    </source>
</evidence>
<dbReference type="OMA" id="HEAKNDE"/>
<reference evidence="2" key="1">
    <citation type="submission" date="2015-09" db="EMBL/GenBank/DDBJ databases">
        <authorList>
            <consortium name="Pathogen Informatics"/>
        </authorList>
    </citation>
    <scope>NUCLEOTIDE SEQUENCE [LARGE SCALE GENOMIC DNA]</scope>
    <source>
        <strain evidence="2">Lake Konstanz</strain>
    </source>
</reference>
<dbReference type="AlphaFoldDB" id="A0A0S4IQL7"/>
<gene>
    <name evidence="1" type="ORF">BSAL_59770</name>
</gene>
<dbReference type="PANTHER" id="PTHR12403">
    <property type="entry name" value="TRAFFICKING PROTEIN PARTICLE COMPLEX SUBUNIT 2"/>
    <property type="match status" value="1"/>
</dbReference>
<dbReference type="GO" id="GO:0005737">
    <property type="term" value="C:cytoplasm"/>
    <property type="evidence" value="ECO:0007669"/>
    <property type="project" value="GOC"/>
</dbReference>
<organism evidence="1 2">
    <name type="scientific">Bodo saltans</name>
    <name type="common">Flagellated protozoan</name>
    <dbReference type="NCBI Taxonomy" id="75058"/>
    <lineage>
        <taxon>Eukaryota</taxon>
        <taxon>Discoba</taxon>
        <taxon>Euglenozoa</taxon>
        <taxon>Kinetoplastea</taxon>
        <taxon>Metakinetoplastina</taxon>
        <taxon>Eubodonida</taxon>
        <taxon>Bodonidae</taxon>
        <taxon>Bodo</taxon>
    </lineage>
</organism>
<proteinExistence type="predicted"/>
<dbReference type="GO" id="GO:0006888">
    <property type="term" value="P:endoplasmic reticulum to Golgi vesicle-mediated transport"/>
    <property type="evidence" value="ECO:0007669"/>
    <property type="project" value="InterPro"/>
</dbReference>
<dbReference type="Proteomes" id="UP000051952">
    <property type="component" value="Unassembled WGS sequence"/>
</dbReference>
<dbReference type="EMBL" id="CYKH01000251">
    <property type="protein sequence ID" value="CUF16292.1"/>
    <property type="molecule type" value="Genomic_DNA"/>
</dbReference>
<dbReference type="Pfam" id="PF04628">
    <property type="entry name" value="Sedlin_N"/>
    <property type="match status" value="1"/>
</dbReference>
<evidence type="ECO:0000313" key="1">
    <source>
        <dbReference type="EMBL" id="CUF16292.1"/>
    </source>
</evidence>
<dbReference type="CDD" id="cd14825">
    <property type="entry name" value="TRAPPC2_sedlin"/>
    <property type="match status" value="1"/>
</dbReference>
<keyword evidence="2" id="KW-1185">Reference proteome</keyword>
<protein>
    <recommendedName>
        <fullName evidence="3">Sedlin</fullName>
    </recommendedName>
</protein>
<accession>A0A0S4IQL7</accession>
<dbReference type="SUPFAM" id="SSF64356">
    <property type="entry name" value="SNARE-like"/>
    <property type="match status" value="1"/>
</dbReference>
<dbReference type="InterPro" id="IPR011012">
    <property type="entry name" value="Longin-like_dom_sf"/>
</dbReference>
<dbReference type="InterPro" id="IPR006722">
    <property type="entry name" value="Sedlin"/>
</dbReference>
<dbReference type="VEuPathDB" id="TriTrypDB:BSAL_59770"/>
<sequence length="172" mass="18565">MPVTYFAVVGPSDAAIFEYGRVGAGDAGSSSGLPAGVAGASSGAAAAGGSGGGAGSSNNNGGVTDTLQLSRQFMLYSALDMADETMWTKGDFFLSRIDRFEERYYVSAYAAFAPIRLLLMQDQEPHDNVRPFFADAYELCVRQLMSPFVDASQPIKSRDFEERMISIFTRYF</sequence>